<dbReference type="EMBL" id="JAAJBT010000008">
    <property type="protein sequence ID" value="NHM02835.1"/>
    <property type="molecule type" value="Genomic_DNA"/>
</dbReference>
<keyword evidence="2" id="KW-1185">Reference proteome</keyword>
<proteinExistence type="predicted"/>
<dbReference type="Proteomes" id="UP000800984">
    <property type="component" value="Unassembled WGS sequence"/>
</dbReference>
<sequence>MITTEELIDTLDNDATEADLKSAAESLLEAISDWPTSISEPSELVTELKLHINTKLTFKNIERFLKTQRVEKDAWKMESLSSILNIFKIERYEIVDRELELEELLERITKRLKI</sequence>
<comment type="caution">
    <text evidence="1">The sequence shown here is derived from an EMBL/GenBank/DDBJ whole genome shotgun (WGS) entry which is preliminary data.</text>
</comment>
<dbReference type="RefSeq" id="WP_166077971.1">
    <property type="nucleotide sequence ID" value="NZ_JAAJBT010000008.1"/>
</dbReference>
<evidence type="ECO:0000313" key="1">
    <source>
        <dbReference type="EMBL" id="NHM02835.1"/>
    </source>
</evidence>
<accession>A0ABX0I6M7</accession>
<organism evidence="1 2">
    <name type="scientific">Flavobacterium difficile</name>
    <dbReference type="NCBI Taxonomy" id="2709659"/>
    <lineage>
        <taxon>Bacteria</taxon>
        <taxon>Pseudomonadati</taxon>
        <taxon>Bacteroidota</taxon>
        <taxon>Flavobacteriia</taxon>
        <taxon>Flavobacteriales</taxon>
        <taxon>Flavobacteriaceae</taxon>
        <taxon>Flavobacterium</taxon>
    </lineage>
</organism>
<protein>
    <submittedName>
        <fullName evidence="1">Uncharacterized protein</fullName>
    </submittedName>
</protein>
<reference evidence="1 2" key="1">
    <citation type="submission" date="2020-02" db="EMBL/GenBank/DDBJ databases">
        <authorList>
            <person name="Chen W.-M."/>
        </authorList>
    </citation>
    <scope>NUCLEOTIDE SEQUENCE [LARGE SCALE GENOMIC DNA]</scope>
    <source>
        <strain evidence="1 2">KDG-16</strain>
    </source>
</reference>
<name>A0ABX0I6M7_9FLAO</name>
<gene>
    <name evidence="1" type="ORF">G4D72_12030</name>
</gene>
<evidence type="ECO:0000313" key="2">
    <source>
        <dbReference type="Proteomes" id="UP000800984"/>
    </source>
</evidence>